<dbReference type="Proteomes" id="UP000000254">
    <property type="component" value="Chromosome"/>
</dbReference>
<dbReference type="eggNOG" id="arCOG00701">
    <property type="taxonomic scope" value="Archaea"/>
</dbReference>
<protein>
    <submittedName>
        <fullName evidence="2">Glycerophosphoryl diester phosphodiesterase</fullName>
    </submittedName>
</protein>
<keyword evidence="3" id="KW-1185">Reference proteome</keyword>
<evidence type="ECO:0000259" key="1">
    <source>
        <dbReference type="PROSITE" id="PS51704"/>
    </source>
</evidence>
<dbReference type="InterPro" id="IPR030395">
    <property type="entry name" value="GP_PDE_dom"/>
</dbReference>
<gene>
    <name evidence="2" type="ordered locus">Smar_0685</name>
</gene>
<dbReference type="PANTHER" id="PTHR46211:SF14">
    <property type="entry name" value="GLYCEROPHOSPHODIESTER PHOSPHODIESTERASE"/>
    <property type="match status" value="1"/>
</dbReference>
<dbReference type="SUPFAM" id="SSF51695">
    <property type="entry name" value="PLC-like phosphodiesterases"/>
    <property type="match status" value="1"/>
</dbReference>
<name>A3DMC9_STAMF</name>
<dbReference type="PROSITE" id="PS51704">
    <property type="entry name" value="GP_PDE"/>
    <property type="match status" value="1"/>
</dbReference>
<proteinExistence type="predicted"/>
<evidence type="ECO:0000313" key="3">
    <source>
        <dbReference type="Proteomes" id="UP000000254"/>
    </source>
</evidence>
<feature type="domain" description="GP-PDE" evidence="1">
    <location>
        <begin position="12"/>
        <end position="234"/>
    </location>
</feature>
<reference evidence="2 3" key="2">
    <citation type="journal article" date="2009" name="Stand. Genomic Sci.">
        <title>Complete genome sequence of Staphylothermus marinus Stetter and Fiala 1986 type strain F1.</title>
        <authorList>
            <person name="Anderson I.J."/>
            <person name="Sun H."/>
            <person name="Lapidus A."/>
            <person name="Copeland A."/>
            <person name="Glavina Del Rio T."/>
            <person name="Tice H."/>
            <person name="Dalin E."/>
            <person name="Lucas S."/>
            <person name="Barry K."/>
            <person name="Land M."/>
            <person name="Richardson P."/>
            <person name="Huber H."/>
            <person name="Kyrpides N.C."/>
        </authorList>
    </citation>
    <scope>NUCLEOTIDE SEQUENCE [LARGE SCALE GENOMIC DNA]</scope>
    <source>
        <strain evidence="3">ATCC 43588 / DSM 3639 / JCM 9404 / F1</strain>
    </source>
</reference>
<dbReference type="STRING" id="399550.Smar_0685"/>
<dbReference type="RefSeq" id="WP_011838980.1">
    <property type="nucleotide sequence ID" value="NC_009033.1"/>
</dbReference>
<organism evidence="2 3">
    <name type="scientific">Staphylothermus marinus (strain ATCC 43588 / DSM 3639 / JCM 9404 / F1)</name>
    <dbReference type="NCBI Taxonomy" id="399550"/>
    <lineage>
        <taxon>Archaea</taxon>
        <taxon>Thermoproteota</taxon>
        <taxon>Thermoprotei</taxon>
        <taxon>Desulfurococcales</taxon>
        <taxon>Desulfurococcaceae</taxon>
        <taxon>Staphylothermus</taxon>
    </lineage>
</organism>
<accession>A3DMC9</accession>
<dbReference type="PANTHER" id="PTHR46211">
    <property type="entry name" value="GLYCEROPHOSPHORYL DIESTER PHOSPHODIESTERASE"/>
    <property type="match status" value="1"/>
</dbReference>
<dbReference type="KEGG" id="smr:Smar_0685"/>
<dbReference type="EMBL" id="CP000575">
    <property type="protein sequence ID" value="ABN69789.1"/>
    <property type="molecule type" value="Genomic_DNA"/>
</dbReference>
<reference evidence="3" key="1">
    <citation type="journal article" date="2009" name="BMC Genomics">
        <title>The complete genome sequence of Staphylothermus marinus reveals differences in sulfur metabolism among heterotrophic Crenarchaeota.</title>
        <authorList>
            <person name="Anderson I.J."/>
            <person name="Dharmarajan L."/>
            <person name="Rodriguez J."/>
            <person name="Hooper S."/>
            <person name="Porat I."/>
            <person name="Ulrich L.E."/>
            <person name="Elkins J.G."/>
            <person name="Mavromatis K."/>
            <person name="Sun H."/>
            <person name="Land M."/>
            <person name="Lapidus A."/>
            <person name="Lucas S."/>
            <person name="Barry K."/>
            <person name="Huber H."/>
            <person name="Zhulin I.B."/>
            <person name="Whitman W.B."/>
            <person name="Mukhopadhyay B."/>
            <person name="Woese C."/>
            <person name="Bristow J."/>
            <person name="Kyrpides N."/>
        </authorList>
    </citation>
    <scope>NUCLEOTIDE SEQUENCE [LARGE SCALE GENOMIC DNA]</scope>
    <source>
        <strain evidence="3">ATCC 43588 / DSM 3639 / JCM 9404 / F1</strain>
    </source>
</reference>
<dbReference type="GO" id="GO:0006629">
    <property type="term" value="P:lipid metabolic process"/>
    <property type="evidence" value="ECO:0007669"/>
    <property type="project" value="InterPro"/>
</dbReference>
<sequence length="239" mass="27314">MSIIDLLNIKPFAVIGHRGAAGRYPENTLKSIEYVIGLGVEIVEVDVRATRDGEIIVFHDPDLKRLFGINKSINELDYSWIRNNLRLDSEHIPLLSEVLELVKDRVGLFVEIKEPNITRRVVELINKYNMVNNVAIISFHDEALVKAKQLIPNIVTGLIYFKPPGRLFDAKKLRANIVLPRYNIASLKANQLAHKLKLKVVVWTVNNEKLVYEMIRREVDGIASDYPDLLINIRKKLSS</sequence>
<dbReference type="InterPro" id="IPR017946">
    <property type="entry name" value="PLC-like_Pdiesterase_TIM-brl"/>
</dbReference>
<dbReference type="GO" id="GO:0008081">
    <property type="term" value="F:phosphoric diester hydrolase activity"/>
    <property type="evidence" value="ECO:0007669"/>
    <property type="project" value="InterPro"/>
</dbReference>
<dbReference type="Pfam" id="PF03009">
    <property type="entry name" value="GDPD"/>
    <property type="match status" value="1"/>
</dbReference>
<dbReference type="Gene3D" id="3.20.20.190">
    <property type="entry name" value="Phosphatidylinositol (PI) phosphodiesterase"/>
    <property type="match status" value="1"/>
</dbReference>
<evidence type="ECO:0000313" key="2">
    <source>
        <dbReference type="EMBL" id="ABN69789.1"/>
    </source>
</evidence>
<dbReference type="HOGENOM" id="CLU_030006_3_5_2"/>
<dbReference type="OrthoDB" id="19020at2157"/>
<dbReference type="AlphaFoldDB" id="A3DMC9"/>
<dbReference type="GeneID" id="4907562"/>
<dbReference type="CDD" id="cd08556">
    <property type="entry name" value="GDPD"/>
    <property type="match status" value="1"/>
</dbReference>